<name>A0A0F9K4J9_9ZZZZ</name>
<feature type="transmembrane region" description="Helical" evidence="1">
    <location>
        <begin position="179"/>
        <end position="200"/>
    </location>
</feature>
<keyword evidence="1" id="KW-0472">Membrane</keyword>
<feature type="transmembrane region" description="Helical" evidence="1">
    <location>
        <begin position="24"/>
        <end position="46"/>
    </location>
</feature>
<keyword evidence="1" id="KW-1133">Transmembrane helix</keyword>
<dbReference type="EMBL" id="LAZR01009965">
    <property type="protein sequence ID" value="KKM69571.1"/>
    <property type="molecule type" value="Genomic_DNA"/>
</dbReference>
<reference evidence="3" key="1">
    <citation type="journal article" date="2015" name="Nature">
        <title>Complex archaea that bridge the gap between prokaryotes and eukaryotes.</title>
        <authorList>
            <person name="Spang A."/>
            <person name="Saw J.H."/>
            <person name="Jorgensen S.L."/>
            <person name="Zaremba-Niedzwiedzka K."/>
            <person name="Martijn J."/>
            <person name="Lind A.E."/>
            <person name="van Eijk R."/>
            <person name="Schleper C."/>
            <person name="Guy L."/>
            <person name="Ettema T.J."/>
        </authorList>
    </citation>
    <scope>NUCLEOTIDE SEQUENCE</scope>
</reference>
<comment type="caution">
    <text evidence="3">The sequence shown here is derived from an EMBL/GenBank/DDBJ whole genome shotgun (WGS) entry which is preliminary data.</text>
</comment>
<dbReference type="InterPro" id="IPR012654">
    <property type="entry name" value="CHP02391"/>
</dbReference>
<evidence type="ECO:0000259" key="2">
    <source>
        <dbReference type="Pfam" id="PF09509"/>
    </source>
</evidence>
<proteinExistence type="predicted"/>
<evidence type="ECO:0000313" key="3">
    <source>
        <dbReference type="EMBL" id="KKM69571.1"/>
    </source>
</evidence>
<gene>
    <name evidence="3" type="ORF">LCGC14_1449450</name>
</gene>
<feature type="domain" description="Conserved hypothetical protein CHP02391" evidence="2">
    <location>
        <begin position="210"/>
        <end position="331"/>
    </location>
</feature>
<organism evidence="3">
    <name type="scientific">marine sediment metagenome</name>
    <dbReference type="NCBI Taxonomy" id="412755"/>
    <lineage>
        <taxon>unclassified sequences</taxon>
        <taxon>metagenomes</taxon>
        <taxon>ecological metagenomes</taxon>
    </lineage>
</organism>
<keyword evidence="1" id="KW-0812">Transmembrane</keyword>
<dbReference type="AlphaFoldDB" id="A0A0F9K4J9"/>
<evidence type="ECO:0000256" key="1">
    <source>
        <dbReference type="SAM" id="Phobius"/>
    </source>
</evidence>
<dbReference type="Pfam" id="PF09509">
    <property type="entry name" value="Hypoth_Ymh"/>
    <property type="match status" value="1"/>
</dbReference>
<protein>
    <recommendedName>
        <fullName evidence="2">Conserved hypothetical protein CHP02391 domain-containing protein</fullName>
    </recommendedName>
</protein>
<sequence length="356" mass="41758">MNSVEKSKSSFKSKILRHFVNKSGIFPVIAIVVISLYIILISILILTPVFEIPLYTQQDTIFDETIYPDEYYSVKIAWEGIIILSTSDIYLSFQTDRNIYLYIFDQNQYIQYLERKAQSLSITNLECVASLKDENEGSISMIRSLQVNPLYIIIDTNGTSTEVEIYTLTFRYTIFERSWYLWALIIFIIFLITAIIAFYIKRKFNPWNYFHPKITEVAYKKFKDGHYDDSILSVFNEIELIFKTIASRKNLGFKYGWEAIKLLMNEDAPIIKITDIHIVDEEERIKQQKNYKLLFQANFSVSRNPIAHNNIIILKYEALRQLGILDELIKILKKGKIFCECGSEVGVFEYIDNHNH</sequence>
<accession>A0A0F9K4J9</accession>